<dbReference type="PANTHER" id="PTHR42751">
    <property type="entry name" value="SODIUM/HYDROGEN EXCHANGER FAMILY/TRKA DOMAIN PROTEIN"/>
    <property type="match status" value="1"/>
</dbReference>
<dbReference type="EMBL" id="MFEI01000018">
    <property type="protein sequence ID" value="OGE80869.1"/>
    <property type="molecule type" value="Genomic_DNA"/>
</dbReference>
<evidence type="ECO:0000256" key="6">
    <source>
        <dbReference type="ARBA" id="ARBA00023136"/>
    </source>
</evidence>
<feature type="transmembrane region" description="Helical" evidence="7">
    <location>
        <begin position="114"/>
        <end position="133"/>
    </location>
</feature>
<evidence type="ECO:0000259" key="9">
    <source>
        <dbReference type="Pfam" id="PF02254"/>
    </source>
</evidence>
<dbReference type="Pfam" id="PF00999">
    <property type="entry name" value="Na_H_Exchanger"/>
    <property type="match status" value="1"/>
</dbReference>
<comment type="caution">
    <text evidence="10">The sequence shown here is derived from an EMBL/GenBank/DDBJ whole genome shotgun (WGS) entry which is preliminary data.</text>
</comment>
<comment type="subcellular location">
    <subcellularLocation>
        <location evidence="1">Membrane</location>
        <topology evidence="1">Multi-pass membrane protein</topology>
    </subcellularLocation>
</comment>
<dbReference type="InterPro" id="IPR038770">
    <property type="entry name" value="Na+/solute_symporter_sf"/>
</dbReference>
<evidence type="ECO:0000313" key="11">
    <source>
        <dbReference type="Proteomes" id="UP000177912"/>
    </source>
</evidence>
<feature type="transmembrane region" description="Helical" evidence="7">
    <location>
        <begin position="324"/>
        <end position="344"/>
    </location>
</feature>
<evidence type="ECO:0000259" key="8">
    <source>
        <dbReference type="Pfam" id="PF00999"/>
    </source>
</evidence>
<keyword evidence="3" id="KW-0813">Transport</keyword>
<dbReference type="SUPFAM" id="SSF51735">
    <property type="entry name" value="NAD(P)-binding Rossmann-fold domains"/>
    <property type="match status" value="1"/>
</dbReference>
<feature type="domain" description="RCK N-terminal" evidence="9">
    <location>
        <begin position="404"/>
        <end position="518"/>
    </location>
</feature>
<feature type="transmembrane region" description="Helical" evidence="7">
    <location>
        <begin position="175"/>
        <end position="199"/>
    </location>
</feature>
<evidence type="ECO:0000256" key="3">
    <source>
        <dbReference type="ARBA" id="ARBA00022448"/>
    </source>
</evidence>
<dbReference type="GO" id="GO:0016020">
    <property type="term" value="C:membrane"/>
    <property type="evidence" value="ECO:0007669"/>
    <property type="project" value="UniProtKB-SubCell"/>
</dbReference>
<feature type="transmembrane region" description="Helical" evidence="7">
    <location>
        <begin position="211"/>
        <end position="228"/>
    </location>
</feature>
<keyword evidence="4 7" id="KW-0812">Transmembrane</keyword>
<keyword evidence="6 7" id="KW-0472">Membrane</keyword>
<feature type="transmembrane region" description="Helical" evidence="7">
    <location>
        <begin position="262"/>
        <end position="280"/>
    </location>
</feature>
<evidence type="ECO:0000256" key="2">
    <source>
        <dbReference type="ARBA" id="ARBA00005551"/>
    </source>
</evidence>
<evidence type="ECO:0000256" key="7">
    <source>
        <dbReference type="SAM" id="Phobius"/>
    </source>
</evidence>
<feature type="transmembrane region" description="Helical" evidence="7">
    <location>
        <begin position="29"/>
        <end position="47"/>
    </location>
</feature>
<evidence type="ECO:0000256" key="1">
    <source>
        <dbReference type="ARBA" id="ARBA00004141"/>
    </source>
</evidence>
<dbReference type="GO" id="GO:0015297">
    <property type="term" value="F:antiporter activity"/>
    <property type="evidence" value="ECO:0007669"/>
    <property type="project" value="InterPro"/>
</dbReference>
<name>A0A1F5NT76_9BACT</name>
<accession>A0A1F5NT76</accession>
<feature type="transmembrane region" description="Helical" evidence="7">
    <location>
        <begin position="350"/>
        <end position="370"/>
    </location>
</feature>
<organism evidence="10 11">
    <name type="scientific">Candidatus Doudnabacteria bacterium RIFCSPHIGHO2_01_FULL_43_23</name>
    <dbReference type="NCBI Taxonomy" id="1817822"/>
    <lineage>
        <taxon>Bacteria</taxon>
        <taxon>Candidatus Doudnaibacteriota</taxon>
    </lineage>
</organism>
<reference evidence="10 11" key="1">
    <citation type="journal article" date="2016" name="Nat. Commun.">
        <title>Thousands of microbial genomes shed light on interconnected biogeochemical processes in an aquifer system.</title>
        <authorList>
            <person name="Anantharaman K."/>
            <person name="Brown C.T."/>
            <person name="Hug L.A."/>
            <person name="Sharon I."/>
            <person name="Castelle C.J."/>
            <person name="Probst A.J."/>
            <person name="Thomas B.C."/>
            <person name="Singh A."/>
            <person name="Wilkins M.J."/>
            <person name="Karaoz U."/>
            <person name="Brodie E.L."/>
            <person name="Williams K.H."/>
            <person name="Hubbard S.S."/>
            <person name="Banfield J.F."/>
        </authorList>
    </citation>
    <scope>NUCLEOTIDE SEQUENCE [LARGE SCALE GENOMIC DNA]</scope>
</reference>
<dbReference type="Gene3D" id="3.40.50.720">
    <property type="entry name" value="NAD(P)-binding Rossmann-like Domain"/>
    <property type="match status" value="1"/>
</dbReference>
<dbReference type="Proteomes" id="UP000177912">
    <property type="component" value="Unassembled WGS sequence"/>
</dbReference>
<feature type="transmembrane region" description="Helical" evidence="7">
    <location>
        <begin position="53"/>
        <end position="72"/>
    </location>
</feature>
<keyword evidence="5 7" id="KW-1133">Transmembrane helix</keyword>
<feature type="domain" description="Cation/H+ exchanger transmembrane" evidence="8">
    <location>
        <begin position="12"/>
        <end position="369"/>
    </location>
</feature>
<dbReference type="InterPro" id="IPR003148">
    <property type="entry name" value="RCK_N"/>
</dbReference>
<dbReference type="PANTHER" id="PTHR42751:SF3">
    <property type="entry name" value="SODIUM_GLUTAMATE SYMPORTER"/>
    <property type="match status" value="1"/>
</dbReference>
<dbReference type="InterPro" id="IPR006153">
    <property type="entry name" value="Cation/H_exchanger_TM"/>
</dbReference>
<protein>
    <submittedName>
        <fullName evidence="10">Uncharacterized protein</fullName>
    </submittedName>
</protein>
<dbReference type="Gene3D" id="1.20.1530.20">
    <property type="match status" value="1"/>
</dbReference>
<dbReference type="STRING" id="1817822.A2826_01375"/>
<evidence type="ECO:0000313" key="10">
    <source>
        <dbReference type="EMBL" id="OGE80869.1"/>
    </source>
</evidence>
<feature type="transmembrane region" description="Helical" evidence="7">
    <location>
        <begin position="145"/>
        <end position="169"/>
    </location>
</feature>
<dbReference type="InterPro" id="IPR036291">
    <property type="entry name" value="NAD(P)-bd_dom_sf"/>
</dbReference>
<dbReference type="GO" id="GO:0006813">
    <property type="term" value="P:potassium ion transport"/>
    <property type="evidence" value="ECO:0007669"/>
    <property type="project" value="InterPro"/>
</dbReference>
<gene>
    <name evidence="10" type="ORF">A2826_01375</name>
</gene>
<evidence type="ECO:0000256" key="5">
    <source>
        <dbReference type="ARBA" id="ARBA00022989"/>
    </source>
</evidence>
<feature type="transmembrane region" description="Helical" evidence="7">
    <location>
        <begin position="84"/>
        <end position="108"/>
    </location>
</feature>
<dbReference type="GO" id="GO:1902600">
    <property type="term" value="P:proton transmembrane transport"/>
    <property type="evidence" value="ECO:0007669"/>
    <property type="project" value="InterPro"/>
</dbReference>
<feature type="transmembrane region" description="Helical" evidence="7">
    <location>
        <begin position="286"/>
        <end position="312"/>
    </location>
</feature>
<comment type="similarity">
    <text evidence="2">Belongs to the monovalent cation:proton antiporter 2 (CPA2) transporter (TC 2.A.37) family.</text>
</comment>
<dbReference type="Pfam" id="PF02254">
    <property type="entry name" value="TrkA_N"/>
    <property type="match status" value="1"/>
</dbReference>
<evidence type="ECO:0000256" key="4">
    <source>
        <dbReference type="ARBA" id="ARBA00022692"/>
    </source>
</evidence>
<dbReference type="AlphaFoldDB" id="A0A1F5NT76"/>
<proteinExistence type="inferred from homology"/>
<sequence>MTVFTELTILVVLATALAFVMRYLRQPLIVGYILTGLIGGPIFLDVIKSEEVLNLFSEIGIAFLLFIVGLNLTPQAIKTFGKVALLTGLGQVIFTFFIGWIITTALGFGFAESMYLSIGLAFSSTIIILKLLSDKGDLEKLYGKISIGFLLVQDFVAVLILFFVPVFSVPDNSPMIVAVSIIKGLTILIVVYLIAYFLFKRINRFVAKSQELLFLFAIAWGLGLAGMFRAVGFSLESGALIAGATLSILPSHDEIHSRLKPLRDFFIVLFFVLLGARMVISGTEGIFGNAILLSLFVLIGNPLILLIIMGLLGYRKKTSFQTGLTVAQISEFSLIVIVLGVSYGHIGQEILSLATLVGLITILISTYMITYSERLFSFLSPILSIFEKRNTQEMELTVSNPELVLFGHNRIGYDFLRTFQSMKRPYLLIDYDPQVIEKMQQSNVPAEYGDASDIEFLRLMNFSKIKLAVSTIPDYETNRLILSHVKSKRRGVIVVAVANTVADTESLYGQGVDYVIMPHLLGAQYAAKTVQDLQFDRKKFASLRQRHIKYLASRGYKQ</sequence>
<feature type="transmembrane region" description="Helical" evidence="7">
    <location>
        <begin position="6"/>
        <end position="24"/>
    </location>
</feature>